<evidence type="ECO:0000313" key="7">
    <source>
        <dbReference type="Proteomes" id="UP000008614"/>
    </source>
</evidence>
<dbReference type="Pfam" id="PF04198">
    <property type="entry name" value="Sugar-bind"/>
    <property type="match status" value="1"/>
</dbReference>
<evidence type="ECO:0000256" key="1">
    <source>
        <dbReference type="ARBA" id="ARBA00010466"/>
    </source>
</evidence>
<keyword evidence="3" id="KW-0238">DNA-binding</keyword>
<sequence length="321" mass="35886">MTKQNKNSRWQGYDPRYIYSLVVRRYFADMKTKIEIAEELGVSRFKVARLIDEAIEQDYVRFIFPKQQAMDEEIANNLRKKFHLEDAIVLSVAESWTTQEELNHKLGEVTAEYLMQSLHEGMKVGIAWGRVLSSTVSKLSKLPPLDVVQLSGVHPGIEFSQGPIDLIHKIAAISQGKAHPMYVPMWVDDEELAARLAGDPAVLDTQQYYSQLDVVITGIGDWKSGSSSLCKIFPDTWCEALFQQDIAADVCISLVSREGKILHSPIERLGFGISTDQLQKAKKVIGVAGGEEKYEGILASLKSGLLNVLITDFDTAIKLLD</sequence>
<protein>
    <submittedName>
        <fullName evidence="6">DeoR family transcriptional regulator</fullName>
    </submittedName>
</protein>
<feature type="domain" description="Sugar-binding" evidence="5">
    <location>
        <begin position="72"/>
        <end position="320"/>
    </location>
</feature>
<dbReference type="HOGENOM" id="CLU_054506_1_0_6"/>
<dbReference type="PATRIC" id="fig|685038.3.peg.2040"/>
<proteinExistence type="inferred from homology"/>
<dbReference type="AlphaFoldDB" id="A0A0H3EKB9"/>
<dbReference type="SUPFAM" id="SSF100950">
    <property type="entry name" value="NagB/RpiA/CoA transferase-like"/>
    <property type="match status" value="1"/>
</dbReference>
<dbReference type="KEGG" id="eln:NRG857_10110"/>
<gene>
    <name evidence="6" type="ordered locus">NRG857_10110</name>
</gene>
<dbReference type="InterPro" id="IPR037171">
    <property type="entry name" value="NagB/RpiA_transferase-like"/>
</dbReference>
<dbReference type="EMBL" id="CP001855">
    <property type="protein sequence ID" value="ADR27437.1"/>
    <property type="molecule type" value="Genomic_DNA"/>
</dbReference>
<evidence type="ECO:0000259" key="5">
    <source>
        <dbReference type="Pfam" id="PF04198"/>
    </source>
</evidence>
<accession>A0A0H3EKB9</accession>
<dbReference type="PANTHER" id="PTHR34294">
    <property type="entry name" value="TRANSCRIPTIONAL REGULATOR-RELATED"/>
    <property type="match status" value="1"/>
</dbReference>
<dbReference type="Proteomes" id="UP000008614">
    <property type="component" value="Chromosome"/>
</dbReference>
<comment type="similarity">
    <text evidence="1">Belongs to the SorC transcriptional regulatory family.</text>
</comment>
<name>A0A0H3EKB9_ECO8N</name>
<evidence type="ECO:0000313" key="6">
    <source>
        <dbReference type="EMBL" id="ADR27437.1"/>
    </source>
</evidence>
<dbReference type="Gene3D" id="1.10.10.10">
    <property type="entry name" value="Winged helix-like DNA-binding domain superfamily/Winged helix DNA-binding domain"/>
    <property type="match status" value="1"/>
</dbReference>
<dbReference type="InterPro" id="IPR007324">
    <property type="entry name" value="Sugar-bd_dom_put"/>
</dbReference>
<dbReference type="GO" id="GO:0003677">
    <property type="term" value="F:DNA binding"/>
    <property type="evidence" value="ECO:0007669"/>
    <property type="project" value="UniProtKB-KW"/>
</dbReference>
<evidence type="ECO:0000256" key="4">
    <source>
        <dbReference type="ARBA" id="ARBA00023163"/>
    </source>
</evidence>
<evidence type="ECO:0000256" key="3">
    <source>
        <dbReference type="ARBA" id="ARBA00023125"/>
    </source>
</evidence>
<keyword evidence="2" id="KW-0805">Transcription regulation</keyword>
<dbReference type="InterPro" id="IPR051054">
    <property type="entry name" value="SorC_transcr_regulators"/>
</dbReference>
<organism evidence="6 7">
    <name type="scientific">Escherichia coli O83:H1 (strain NRG 857C / AIEC)</name>
    <dbReference type="NCBI Taxonomy" id="685038"/>
    <lineage>
        <taxon>Bacteria</taxon>
        <taxon>Pseudomonadati</taxon>
        <taxon>Pseudomonadota</taxon>
        <taxon>Gammaproteobacteria</taxon>
        <taxon>Enterobacterales</taxon>
        <taxon>Enterobacteriaceae</taxon>
        <taxon>Escherichia</taxon>
    </lineage>
</organism>
<reference evidence="6 7" key="1">
    <citation type="journal article" date="2010" name="BMC Genomics">
        <title>Genome sequence of adherent-invasive Escherichia coli and comparative genomic analysis with other E. coli pathotypes.</title>
        <authorList>
            <person name="Nash J.H."/>
            <person name="Villegas A."/>
            <person name="Kropinski A.M."/>
            <person name="Aguilar-Valenzuela R."/>
            <person name="Konczy P."/>
            <person name="Mascarenhas M."/>
            <person name="Ziebell K."/>
            <person name="Torres A.G."/>
            <person name="Karmali M.A."/>
            <person name="Coombes B.K."/>
        </authorList>
    </citation>
    <scope>NUCLEOTIDE SEQUENCE [LARGE SCALE GENOMIC DNA]</scope>
    <source>
        <strain evidence="7">NRG 857C / AIEC</strain>
    </source>
</reference>
<dbReference type="InterPro" id="IPR036388">
    <property type="entry name" value="WH-like_DNA-bd_sf"/>
</dbReference>
<evidence type="ECO:0000256" key="2">
    <source>
        <dbReference type="ARBA" id="ARBA00023015"/>
    </source>
</evidence>
<dbReference type="GO" id="GO:0030246">
    <property type="term" value="F:carbohydrate binding"/>
    <property type="evidence" value="ECO:0007669"/>
    <property type="project" value="InterPro"/>
</dbReference>
<keyword evidence="4" id="KW-0804">Transcription</keyword>
<keyword evidence="7" id="KW-1185">Reference proteome</keyword>
<dbReference type="Gene3D" id="3.40.50.1360">
    <property type="match status" value="1"/>
</dbReference>
<dbReference type="RefSeq" id="WP_000166254.1">
    <property type="nucleotide sequence ID" value="NC_017634.1"/>
</dbReference>
<dbReference type="PANTHER" id="PTHR34294:SF1">
    <property type="entry name" value="TRANSCRIPTIONAL REGULATOR LSRR"/>
    <property type="match status" value="1"/>
</dbReference>